<reference evidence="3" key="2">
    <citation type="submission" date="2020-05" db="UniProtKB">
        <authorList>
            <consortium name="EnsemblMetazoa"/>
        </authorList>
    </citation>
    <scope>IDENTIFICATION</scope>
</reference>
<keyword evidence="4" id="KW-1185">Reference proteome</keyword>
<evidence type="ECO:0000313" key="3">
    <source>
        <dbReference type="EnsemblMetazoa" id="ASIC002600-PA"/>
    </source>
</evidence>
<feature type="region of interest" description="Disordered" evidence="1">
    <location>
        <begin position="1"/>
        <end position="46"/>
    </location>
</feature>
<dbReference type="EnsemblMetazoa" id="ASIC002600-RA">
    <property type="protein sequence ID" value="ASIC002600-PA"/>
    <property type="gene ID" value="ASIC002600"/>
</dbReference>
<sequence>MSLLENDRLAGVTMRKKEGEVKETGRLGESVPESGGEAGGPRGGYLPGNVGELVEKFNPRLPTCPSAEEWTRNVEDTGIYYGWDDRTLAPCGSYEFGRSSQDMDPVSTPGDRVMDRVQGKDECGIPDEPGLDFLPSENGSPSKRDG</sequence>
<reference evidence="2 4" key="1">
    <citation type="journal article" date="2014" name="BMC Genomics">
        <title>Genome sequence of Anopheles sinensis provides insight into genetics basis of mosquito competence for malaria parasites.</title>
        <authorList>
            <person name="Zhou D."/>
            <person name="Zhang D."/>
            <person name="Ding G."/>
            <person name="Shi L."/>
            <person name="Hou Q."/>
            <person name="Ye Y."/>
            <person name="Xu Y."/>
            <person name="Zhou H."/>
            <person name="Xiong C."/>
            <person name="Li S."/>
            <person name="Yu J."/>
            <person name="Hong S."/>
            <person name="Yu X."/>
            <person name="Zou P."/>
            <person name="Chen C."/>
            <person name="Chang X."/>
            <person name="Wang W."/>
            <person name="Lv Y."/>
            <person name="Sun Y."/>
            <person name="Ma L."/>
            <person name="Shen B."/>
            <person name="Zhu C."/>
        </authorList>
    </citation>
    <scope>NUCLEOTIDE SEQUENCE [LARGE SCALE GENOMIC DNA]</scope>
</reference>
<evidence type="ECO:0000256" key="1">
    <source>
        <dbReference type="SAM" id="MobiDB-lite"/>
    </source>
</evidence>
<proteinExistence type="predicted"/>
<feature type="compositionally biased region" description="Polar residues" evidence="1">
    <location>
        <begin position="137"/>
        <end position="146"/>
    </location>
</feature>
<protein>
    <submittedName>
        <fullName evidence="2 3">Uncharacterized protein</fullName>
    </submittedName>
</protein>
<evidence type="ECO:0000313" key="2">
    <source>
        <dbReference type="EMBL" id="KFB35700.1"/>
    </source>
</evidence>
<accession>A0A084VCK6</accession>
<dbReference type="EMBL" id="ATLV01010814">
    <property type="status" value="NOT_ANNOTATED_CDS"/>
    <property type="molecule type" value="Genomic_DNA"/>
</dbReference>
<dbReference type="VEuPathDB" id="VectorBase:ASIC002600"/>
<feature type="compositionally biased region" description="Gly residues" evidence="1">
    <location>
        <begin position="36"/>
        <end position="46"/>
    </location>
</feature>
<feature type="compositionally biased region" description="Basic and acidic residues" evidence="1">
    <location>
        <begin position="15"/>
        <end position="26"/>
    </location>
</feature>
<organism evidence="2">
    <name type="scientific">Anopheles sinensis</name>
    <name type="common">Mosquito</name>
    <dbReference type="NCBI Taxonomy" id="74873"/>
    <lineage>
        <taxon>Eukaryota</taxon>
        <taxon>Metazoa</taxon>
        <taxon>Ecdysozoa</taxon>
        <taxon>Arthropoda</taxon>
        <taxon>Hexapoda</taxon>
        <taxon>Insecta</taxon>
        <taxon>Pterygota</taxon>
        <taxon>Neoptera</taxon>
        <taxon>Endopterygota</taxon>
        <taxon>Diptera</taxon>
        <taxon>Nematocera</taxon>
        <taxon>Culicoidea</taxon>
        <taxon>Culicidae</taxon>
        <taxon>Anophelinae</taxon>
        <taxon>Anopheles</taxon>
    </lineage>
</organism>
<dbReference type="AlphaFoldDB" id="A0A084VCK6"/>
<dbReference type="EMBL" id="KE524617">
    <property type="protein sequence ID" value="KFB35700.1"/>
    <property type="molecule type" value="Genomic_DNA"/>
</dbReference>
<dbReference type="Proteomes" id="UP000030765">
    <property type="component" value="Unassembled WGS sequence"/>
</dbReference>
<name>A0A084VCK6_ANOSI</name>
<evidence type="ECO:0000313" key="4">
    <source>
        <dbReference type="Proteomes" id="UP000030765"/>
    </source>
</evidence>
<gene>
    <name evidence="2" type="ORF">ZHAS_00002600</name>
</gene>
<feature type="region of interest" description="Disordered" evidence="1">
    <location>
        <begin position="119"/>
        <end position="146"/>
    </location>
</feature>